<dbReference type="CDD" id="cd00671">
    <property type="entry name" value="ArgRS_core"/>
    <property type="match status" value="1"/>
</dbReference>
<dbReference type="Gene3D" id="3.40.50.620">
    <property type="entry name" value="HUPs"/>
    <property type="match status" value="1"/>
</dbReference>
<keyword evidence="13" id="KW-1185">Reference proteome</keyword>
<comment type="subcellular location">
    <subcellularLocation>
        <location evidence="8">Cytoplasm</location>
    </subcellularLocation>
</comment>
<keyword evidence="5 8" id="KW-0648">Protein biosynthesis</keyword>
<evidence type="ECO:0000256" key="1">
    <source>
        <dbReference type="ARBA" id="ARBA00005594"/>
    </source>
</evidence>
<dbReference type="PANTHER" id="PTHR11956">
    <property type="entry name" value="ARGINYL-TRNA SYNTHETASE"/>
    <property type="match status" value="1"/>
</dbReference>
<comment type="catalytic activity">
    <reaction evidence="7 8">
        <text>tRNA(Arg) + L-arginine + ATP = L-arginyl-tRNA(Arg) + AMP + diphosphate</text>
        <dbReference type="Rhea" id="RHEA:20301"/>
        <dbReference type="Rhea" id="RHEA-COMP:9658"/>
        <dbReference type="Rhea" id="RHEA-COMP:9673"/>
        <dbReference type="ChEBI" id="CHEBI:30616"/>
        <dbReference type="ChEBI" id="CHEBI:32682"/>
        <dbReference type="ChEBI" id="CHEBI:33019"/>
        <dbReference type="ChEBI" id="CHEBI:78442"/>
        <dbReference type="ChEBI" id="CHEBI:78513"/>
        <dbReference type="ChEBI" id="CHEBI:456215"/>
        <dbReference type="EC" id="6.1.1.19"/>
    </reaction>
</comment>
<dbReference type="Pfam" id="PF00750">
    <property type="entry name" value="tRNA-synt_1d"/>
    <property type="match status" value="1"/>
</dbReference>
<reference evidence="13" key="1">
    <citation type="journal article" date="2019" name="Int. J. Syst. Evol. Microbiol.">
        <title>The Global Catalogue of Microorganisms (GCM) 10K type strain sequencing project: providing services to taxonomists for standard genome sequencing and annotation.</title>
        <authorList>
            <consortium name="The Broad Institute Genomics Platform"/>
            <consortium name="The Broad Institute Genome Sequencing Center for Infectious Disease"/>
            <person name="Wu L."/>
            <person name="Ma J."/>
        </authorList>
    </citation>
    <scope>NUCLEOTIDE SEQUENCE [LARGE SCALE GENOMIC DNA]</scope>
    <source>
        <strain evidence="13">CCM 8937</strain>
    </source>
</reference>
<proteinExistence type="inferred from homology"/>
<dbReference type="InterPro" id="IPR035684">
    <property type="entry name" value="ArgRS_core"/>
</dbReference>
<organism evidence="12 13">
    <name type="scientific">Lapidilactobacillus gannanensis</name>
    <dbReference type="NCBI Taxonomy" id="2486002"/>
    <lineage>
        <taxon>Bacteria</taxon>
        <taxon>Bacillati</taxon>
        <taxon>Bacillota</taxon>
        <taxon>Bacilli</taxon>
        <taxon>Lactobacillales</taxon>
        <taxon>Lactobacillaceae</taxon>
        <taxon>Lapidilactobacillus</taxon>
    </lineage>
</organism>
<evidence type="ECO:0000259" key="11">
    <source>
        <dbReference type="SMART" id="SM01016"/>
    </source>
</evidence>
<dbReference type="PANTHER" id="PTHR11956:SF5">
    <property type="entry name" value="ARGININE--TRNA LIGASE, CYTOPLASMIC"/>
    <property type="match status" value="1"/>
</dbReference>
<keyword evidence="4 8" id="KW-0067">ATP-binding</keyword>
<dbReference type="NCBIfam" id="TIGR00456">
    <property type="entry name" value="argS"/>
    <property type="match status" value="1"/>
</dbReference>
<keyword evidence="3 8" id="KW-0547">Nucleotide-binding</keyword>
<evidence type="ECO:0000256" key="6">
    <source>
        <dbReference type="ARBA" id="ARBA00023146"/>
    </source>
</evidence>
<dbReference type="SUPFAM" id="SSF52374">
    <property type="entry name" value="Nucleotidylyl transferase"/>
    <property type="match status" value="1"/>
</dbReference>
<dbReference type="EMBL" id="JBHTOH010000025">
    <property type="protein sequence ID" value="MFD1410833.1"/>
    <property type="molecule type" value="Genomic_DNA"/>
</dbReference>
<dbReference type="InterPro" id="IPR005148">
    <property type="entry name" value="Arg-tRNA-synth_N"/>
</dbReference>
<evidence type="ECO:0000256" key="8">
    <source>
        <dbReference type="HAMAP-Rule" id="MF_00123"/>
    </source>
</evidence>
<dbReference type="InterPro" id="IPR001278">
    <property type="entry name" value="Arg-tRNA-ligase"/>
</dbReference>
<feature type="domain" description="Arginyl tRNA synthetase N-terminal" evidence="11">
    <location>
        <begin position="5"/>
        <end position="84"/>
    </location>
</feature>
<keyword evidence="2 8" id="KW-0436">Ligase</keyword>
<dbReference type="RefSeq" id="WP_125648016.1">
    <property type="nucleotide sequence ID" value="NZ_JBHTOH010000025.1"/>
</dbReference>
<keyword evidence="6 8" id="KW-0030">Aminoacyl-tRNA synthetase</keyword>
<evidence type="ECO:0000256" key="3">
    <source>
        <dbReference type="ARBA" id="ARBA00022741"/>
    </source>
</evidence>
<comment type="caution">
    <text evidence="12">The sequence shown here is derived from an EMBL/GenBank/DDBJ whole genome shotgun (WGS) entry which is preliminary data.</text>
</comment>
<dbReference type="SMART" id="SM01016">
    <property type="entry name" value="Arg_tRNA_synt_N"/>
    <property type="match status" value="1"/>
</dbReference>
<feature type="domain" description="DALR anticodon binding" evidence="10">
    <location>
        <begin position="450"/>
        <end position="564"/>
    </location>
</feature>
<evidence type="ECO:0000259" key="10">
    <source>
        <dbReference type="SMART" id="SM00836"/>
    </source>
</evidence>
<evidence type="ECO:0000313" key="13">
    <source>
        <dbReference type="Proteomes" id="UP001597191"/>
    </source>
</evidence>
<dbReference type="SUPFAM" id="SSF55190">
    <property type="entry name" value="Arginyl-tRNA synthetase (ArgRS), N-terminal 'additional' domain"/>
    <property type="match status" value="1"/>
</dbReference>
<evidence type="ECO:0000256" key="9">
    <source>
        <dbReference type="RuleBase" id="RU363038"/>
    </source>
</evidence>
<evidence type="ECO:0000256" key="7">
    <source>
        <dbReference type="ARBA" id="ARBA00049339"/>
    </source>
</evidence>
<dbReference type="SUPFAM" id="SSF47323">
    <property type="entry name" value="Anticodon-binding domain of a subclass of class I aminoacyl-tRNA synthetases"/>
    <property type="match status" value="1"/>
</dbReference>
<sequence>MNAKENVIASLAAALGTELPAAQIAELLEVPKSSTLGDYAFPTFSLAKIRRQAPPLIAQSLVDVIDQTGYEKVVATGAYVNFFLDKSTFAQDILATILTEGQHYGDSDLGAGGNVPIDMSSPNIAKPMSMGHLRSTVIGNSLAKIYSKIGYHPYKINYLGDWGTQFGKLIVAYHKWGSEAEIKADPIGNLLKYYVRFHKEAETDPKLDDEGRLWFKKLEDGDPEATHLWEWFRGLSLAEFNKIYQRLGVEFDSDNGEAYYNDKMDPVVQELTDKHLLQASQGAQIVDLTDEGLTPALIKRSDGATLYITRDLAAAIDRYHKFHFAKSLYVVGSEQTEHFKQLKAVLEKMGHTWAQDIVHVPFGLITKDGKKLSTRKGNVVLLDQVLDEAVDLAKAQIASKNPDLKNADQVAHQVGVGAVIFHDLKNDRLDSFDFSLQEVVRFEGETGPYVQYTNARAQSILRKAATNVDLTTDKLVLTDPKAWDVLKYLADFPNMITRAATEYEPSVIAKFALRLAKAFNKYYANSKILVADDELNARLALVSAVSQVLQAALDLLGVQAPAEM</sequence>
<name>A0ABW4BLS4_9LACO</name>
<dbReference type="Gene3D" id="3.30.1360.70">
    <property type="entry name" value="Arginyl tRNA synthetase N-terminal domain"/>
    <property type="match status" value="1"/>
</dbReference>
<dbReference type="InterPro" id="IPR014729">
    <property type="entry name" value="Rossmann-like_a/b/a_fold"/>
</dbReference>
<dbReference type="CDD" id="cd07956">
    <property type="entry name" value="Anticodon_Ia_Arg"/>
    <property type="match status" value="1"/>
</dbReference>
<dbReference type="Pfam" id="PF03485">
    <property type="entry name" value="Arg_tRNA_synt_N"/>
    <property type="match status" value="1"/>
</dbReference>
<dbReference type="InterPro" id="IPR009080">
    <property type="entry name" value="tRNAsynth_Ia_anticodon-bd"/>
</dbReference>
<dbReference type="InterPro" id="IPR036695">
    <property type="entry name" value="Arg-tRNA-synth_N_sf"/>
</dbReference>
<dbReference type="PRINTS" id="PR01038">
    <property type="entry name" value="TRNASYNTHARG"/>
</dbReference>
<dbReference type="InterPro" id="IPR008909">
    <property type="entry name" value="DALR_anticod-bd"/>
</dbReference>
<comment type="subunit">
    <text evidence="8">Monomer.</text>
</comment>
<evidence type="ECO:0000256" key="4">
    <source>
        <dbReference type="ARBA" id="ARBA00022840"/>
    </source>
</evidence>
<evidence type="ECO:0000256" key="5">
    <source>
        <dbReference type="ARBA" id="ARBA00022917"/>
    </source>
</evidence>
<comment type="similarity">
    <text evidence="1 8 9">Belongs to the class-I aminoacyl-tRNA synthetase family.</text>
</comment>
<dbReference type="SMART" id="SM00836">
    <property type="entry name" value="DALR_1"/>
    <property type="match status" value="1"/>
</dbReference>
<gene>
    <name evidence="8 12" type="primary">argS</name>
    <name evidence="12" type="ORF">ACFQ4R_04280</name>
</gene>
<dbReference type="EC" id="6.1.1.19" evidence="8"/>
<keyword evidence="8" id="KW-0963">Cytoplasm</keyword>
<accession>A0ABW4BLS4</accession>
<dbReference type="GO" id="GO:0004814">
    <property type="term" value="F:arginine-tRNA ligase activity"/>
    <property type="evidence" value="ECO:0007669"/>
    <property type="project" value="UniProtKB-EC"/>
</dbReference>
<evidence type="ECO:0000313" key="12">
    <source>
        <dbReference type="EMBL" id="MFD1410833.1"/>
    </source>
</evidence>
<protein>
    <recommendedName>
        <fullName evidence="8">Arginine--tRNA ligase</fullName>
        <ecNumber evidence="8">6.1.1.19</ecNumber>
    </recommendedName>
    <alternativeName>
        <fullName evidence="8">Arginyl-tRNA synthetase</fullName>
        <shortName evidence="8">ArgRS</shortName>
    </alternativeName>
</protein>
<feature type="short sequence motif" description="'HIGH' region" evidence="8">
    <location>
        <begin position="122"/>
        <end position="132"/>
    </location>
</feature>
<dbReference type="Proteomes" id="UP001597191">
    <property type="component" value="Unassembled WGS sequence"/>
</dbReference>
<dbReference type="Gene3D" id="1.10.730.10">
    <property type="entry name" value="Isoleucyl-tRNA Synthetase, Domain 1"/>
    <property type="match status" value="1"/>
</dbReference>
<evidence type="ECO:0000256" key="2">
    <source>
        <dbReference type="ARBA" id="ARBA00022598"/>
    </source>
</evidence>
<dbReference type="HAMAP" id="MF_00123">
    <property type="entry name" value="Arg_tRNA_synth"/>
    <property type="match status" value="1"/>
</dbReference>
<dbReference type="Pfam" id="PF05746">
    <property type="entry name" value="DALR_1"/>
    <property type="match status" value="1"/>
</dbReference>